<sequence>MSSTRRQRIERVPGSRRAKLTPAPGTTPEPVPADEEEIPDTSAEASGISKGPNDERLKRDVPPHY</sequence>
<dbReference type="Proteomes" id="UP001429745">
    <property type="component" value="Unassembled WGS sequence"/>
</dbReference>
<evidence type="ECO:0000313" key="3">
    <source>
        <dbReference type="Proteomes" id="UP001429745"/>
    </source>
</evidence>
<feature type="region of interest" description="Disordered" evidence="1">
    <location>
        <begin position="1"/>
        <end position="65"/>
    </location>
</feature>
<dbReference type="EMBL" id="JABACI010000001">
    <property type="protein sequence ID" value="NLP82461.1"/>
    <property type="molecule type" value="Genomic_DNA"/>
</dbReference>
<evidence type="ECO:0000256" key="1">
    <source>
        <dbReference type="SAM" id="MobiDB-lite"/>
    </source>
</evidence>
<evidence type="ECO:0000313" key="2">
    <source>
        <dbReference type="EMBL" id="NLP82461.1"/>
    </source>
</evidence>
<protein>
    <submittedName>
        <fullName evidence="2">Uncharacterized protein</fullName>
    </submittedName>
</protein>
<proteinExistence type="predicted"/>
<feature type="compositionally biased region" description="Basic and acidic residues" evidence="1">
    <location>
        <begin position="52"/>
        <end position="65"/>
    </location>
</feature>
<gene>
    <name evidence="2" type="ORF">HF576_01220</name>
</gene>
<keyword evidence="3" id="KW-1185">Reference proteome</keyword>
<reference evidence="2 3" key="1">
    <citation type="submission" date="2020-04" db="EMBL/GenBank/DDBJ databases">
        <title>CFH 90308 Microbacterium sp.</title>
        <authorList>
            <person name="Nie G."/>
            <person name="Ming H."/>
            <person name="Xia T."/>
        </authorList>
    </citation>
    <scope>NUCLEOTIDE SEQUENCE [LARGE SCALE GENOMIC DNA]</scope>
    <source>
        <strain evidence="2 3">CFH 90308</strain>
    </source>
</reference>
<accession>A0ABX1KAM5</accession>
<organism evidence="2 3">
    <name type="scientific">Microbacterium salsuginis</name>
    <dbReference type="NCBI Taxonomy" id="2722803"/>
    <lineage>
        <taxon>Bacteria</taxon>
        <taxon>Bacillati</taxon>
        <taxon>Actinomycetota</taxon>
        <taxon>Actinomycetes</taxon>
        <taxon>Micrococcales</taxon>
        <taxon>Microbacteriaceae</taxon>
        <taxon>Microbacterium</taxon>
    </lineage>
</organism>
<comment type="caution">
    <text evidence="2">The sequence shown here is derived from an EMBL/GenBank/DDBJ whole genome shotgun (WGS) entry which is preliminary data.</text>
</comment>
<name>A0ABX1KAM5_9MICO</name>